<sequence>MIRWANIIKYGTKTYFGWTGHGRSQMGHQRWWWKAMSMKMAGGTAAWFKLSWGKLELWQCWQNQSCSSQLWQCIQKRGMANTQQSRSKHHRRQAVDSELGYEDSDVNIQANPHTSQTSPKADILGPMPGGDDTMTSKISIDQPNKCTKLSQTPSNEDDNKQVSVEANQGTPMDAEVSMVSAKMTHVKSKCTKSSKGRKQPASISDDDESDIGKGTKAPPMKRQQYTLTSMTQLLNQVLLDEKHTAAAWMRASEAEHICEEARLARISKEAELMELNNHYTQKILDTLWLAKELGIVLTEITDPKDLPLNLIHSNPLNNTTVLVSQAPYNVAQATVPLQGQVSAFTPGFTNNTFTNMFQTDTLIFAPSGFSPSNTQPFGAFANSSFGAFATAGSFDTAPMNTVMMTSPDVEMNWL</sequence>
<feature type="compositionally biased region" description="Polar residues" evidence="1">
    <location>
        <begin position="133"/>
        <end position="154"/>
    </location>
</feature>
<feature type="compositionally biased region" description="Basic residues" evidence="1">
    <location>
        <begin position="184"/>
        <end position="198"/>
    </location>
</feature>
<evidence type="ECO:0000256" key="1">
    <source>
        <dbReference type="SAM" id="MobiDB-lite"/>
    </source>
</evidence>
<organism evidence="2 3">
    <name type="scientific">Armillaria luteobubalina</name>
    <dbReference type="NCBI Taxonomy" id="153913"/>
    <lineage>
        <taxon>Eukaryota</taxon>
        <taxon>Fungi</taxon>
        <taxon>Dikarya</taxon>
        <taxon>Basidiomycota</taxon>
        <taxon>Agaricomycotina</taxon>
        <taxon>Agaricomycetes</taxon>
        <taxon>Agaricomycetidae</taxon>
        <taxon>Agaricales</taxon>
        <taxon>Marasmiineae</taxon>
        <taxon>Physalacriaceae</taxon>
        <taxon>Armillaria</taxon>
    </lineage>
</organism>
<protein>
    <submittedName>
        <fullName evidence="2">Uncharacterized protein</fullName>
    </submittedName>
</protein>
<feature type="region of interest" description="Disordered" evidence="1">
    <location>
        <begin position="179"/>
        <end position="220"/>
    </location>
</feature>
<reference evidence="2" key="1">
    <citation type="submission" date="2023-06" db="EMBL/GenBank/DDBJ databases">
        <authorList>
            <consortium name="Lawrence Berkeley National Laboratory"/>
            <person name="Ahrendt S."/>
            <person name="Sahu N."/>
            <person name="Indic B."/>
            <person name="Wong-Bajracharya J."/>
            <person name="Merenyi Z."/>
            <person name="Ke H.-M."/>
            <person name="Monk M."/>
            <person name="Kocsube S."/>
            <person name="Drula E."/>
            <person name="Lipzen A."/>
            <person name="Balint B."/>
            <person name="Henrissat B."/>
            <person name="Andreopoulos B."/>
            <person name="Martin F.M."/>
            <person name="Harder C.B."/>
            <person name="Rigling D."/>
            <person name="Ford K.L."/>
            <person name="Foster G.D."/>
            <person name="Pangilinan J."/>
            <person name="Papanicolaou A."/>
            <person name="Barry K."/>
            <person name="LaButti K."/>
            <person name="Viragh M."/>
            <person name="Koriabine M."/>
            <person name="Yan M."/>
            <person name="Riley R."/>
            <person name="Champramary S."/>
            <person name="Plett K.L."/>
            <person name="Tsai I.J."/>
            <person name="Slot J."/>
            <person name="Sipos G."/>
            <person name="Plett J."/>
            <person name="Nagy L.G."/>
            <person name="Grigoriev I.V."/>
        </authorList>
    </citation>
    <scope>NUCLEOTIDE SEQUENCE</scope>
    <source>
        <strain evidence="2">HWK02</strain>
    </source>
</reference>
<keyword evidence="3" id="KW-1185">Reference proteome</keyword>
<dbReference type="Proteomes" id="UP001175228">
    <property type="component" value="Unassembled WGS sequence"/>
</dbReference>
<comment type="caution">
    <text evidence="2">The sequence shown here is derived from an EMBL/GenBank/DDBJ whole genome shotgun (WGS) entry which is preliminary data.</text>
</comment>
<feature type="compositionally biased region" description="Polar residues" evidence="1">
    <location>
        <begin position="106"/>
        <end position="119"/>
    </location>
</feature>
<accession>A0AA39QI09</accession>
<evidence type="ECO:0000313" key="3">
    <source>
        <dbReference type="Proteomes" id="UP001175228"/>
    </source>
</evidence>
<dbReference type="AlphaFoldDB" id="A0AA39QI09"/>
<proteinExistence type="predicted"/>
<evidence type="ECO:0000313" key="2">
    <source>
        <dbReference type="EMBL" id="KAK0502024.1"/>
    </source>
</evidence>
<gene>
    <name evidence="2" type="ORF">EDD18DRAFT_1100520</name>
</gene>
<name>A0AA39QI09_9AGAR</name>
<feature type="region of interest" description="Disordered" evidence="1">
    <location>
        <begin position="79"/>
        <end position="161"/>
    </location>
</feature>
<dbReference type="EMBL" id="JAUEPU010000005">
    <property type="protein sequence ID" value="KAK0502024.1"/>
    <property type="molecule type" value="Genomic_DNA"/>
</dbReference>